<dbReference type="Pfam" id="PF12766">
    <property type="entry name" value="Pyridox_oxase_2"/>
    <property type="match status" value="1"/>
</dbReference>
<accession>A0A0E9NB09</accession>
<evidence type="ECO:0000259" key="2">
    <source>
        <dbReference type="Pfam" id="PF12766"/>
    </source>
</evidence>
<evidence type="ECO:0000313" key="4">
    <source>
        <dbReference type="Proteomes" id="UP000033140"/>
    </source>
</evidence>
<dbReference type="AlphaFoldDB" id="A0A0E9NB09"/>
<organism evidence="3 4">
    <name type="scientific">Saitoella complicata (strain BCRC 22490 / CBS 7301 / JCM 7358 / NBRC 10748 / NRRL Y-17804)</name>
    <dbReference type="NCBI Taxonomy" id="698492"/>
    <lineage>
        <taxon>Eukaryota</taxon>
        <taxon>Fungi</taxon>
        <taxon>Dikarya</taxon>
        <taxon>Ascomycota</taxon>
        <taxon>Taphrinomycotina</taxon>
        <taxon>Taphrinomycotina incertae sedis</taxon>
        <taxon>Saitoella</taxon>
    </lineage>
</organism>
<dbReference type="PANTHER" id="PTHR28243">
    <property type="entry name" value="AGL049CP"/>
    <property type="match status" value="1"/>
</dbReference>
<sequence length="285" mass="32416">MSPTPARYLQKITKMSSPHWKDLFSTLLQKNLDAGYKDALNFSFATLPAPGSIYPRVRTCVFRGFAFEPHGENNGAKGSSLLTFTTDSTMKKAEELMGRDEKGELNNTFEACFWFADSGDQFRFAGRAWVLGTKSFPQQGVFNEQAERLLKTYTHGISGNVEDAWQVERQRIWEGQKPMMRRTFCSPHPGSPMTKEKSEQLHAMPMLPVMPEDAKGRVTAKDDDGKETEEYTGTKEDVEEALKRFCIVVLEIDEVDRVLLSPPPGGRWRWKKMGSNEWDEQEVCP</sequence>
<evidence type="ECO:0000313" key="3">
    <source>
        <dbReference type="EMBL" id="GAO46876.1"/>
    </source>
</evidence>
<dbReference type="InterPro" id="IPR024624">
    <property type="entry name" value="Pyridox_Oxase_Alr4036_FMN-bd"/>
</dbReference>
<reference evidence="3 4" key="3">
    <citation type="journal article" date="2015" name="Genome Announc.">
        <title>Draft Genome Sequence of the Archiascomycetous Yeast Saitoella complicata.</title>
        <authorList>
            <person name="Yamauchi K."/>
            <person name="Kondo S."/>
            <person name="Hamamoto M."/>
            <person name="Takahashi Y."/>
            <person name="Ogura Y."/>
            <person name="Hayashi T."/>
            <person name="Nishida H."/>
        </authorList>
    </citation>
    <scope>NUCLEOTIDE SEQUENCE [LARGE SCALE GENOMIC DNA]</scope>
    <source>
        <strain evidence="3 4">NRRL Y-17804</strain>
    </source>
</reference>
<dbReference type="Gene3D" id="2.30.110.10">
    <property type="entry name" value="Electron Transport, Fmn-binding Protein, Chain A"/>
    <property type="match status" value="1"/>
</dbReference>
<dbReference type="PANTHER" id="PTHR28243:SF1">
    <property type="entry name" value="PYRIDOXAMINE 5'-PHOSPHATE OXIDASE ALR4036 FAMILY FMN-BINDING DOMAIN-CONTAINING PROTEIN"/>
    <property type="match status" value="1"/>
</dbReference>
<evidence type="ECO:0000256" key="1">
    <source>
        <dbReference type="SAM" id="MobiDB-lite"/>
    </source>
</evidence>
<dbReference type="EMBL" id="BACD03000006">
    <property type="protein sequence ID" value="GAO46876.1"/>
    <property type="molecule type" value="Genomic_DNA"/>
</dbReference>
<dbReference type="GO" id="GO:0010181">
    <property type="term" value="F:FMN binding"/>
    <property type="evidence" value="ECO:0007669"/>
    <property type="project" value="InterPro"/>
</dbReference>
<dbReference type="STRING" id="698492.A0A0E9NB09"/>
<comment type="caution">
    <text evidence="3">The sequence shown here is derived from an EMBL/GenBank/DDBJ whole genome shotgun (WGS) entry which is preliminary data.</text>
</comment>
<gene>
    <name evidence="3" type="ORF">G7K_1094-t1</name>
</gene>
<name>A0A0E9NB09_SAICN</name>
<keyword evidence="4" id="KW-1185">Reference proteome</keyword>
<feature type="region of interest" description="Disordered" evidence="1">
    <location>
        <begin position="215"/>
        <end position="235"/>
    </location>
</feature>
<dbReference type="InterPro" id="IPR012349">
    <property type="entry name" value="Split_barrel_FMN-bd"/>
</dbReference>
<dbReference type="SUPFAM" id="SSF50475">
    <property type="entry name" value="FMN-binding split barrel"/>
    <property type="match status" value="1"/>
</dbReference>
<protein>
    <recommendedName>
        <fullName evidence="2">Pyridoxamine 5'-phosphate oxidase Alr4036 family FMN-binding domain-containing protein</fullName>
    </recommendedName>
</protein>
<reference evidence="3 4" key="2">
    <citation type="journal article" date="2014" name="J. Gen. Appl. Microbiol.">
        <title>The early diverging ascomycetous budding yeast Saitoella complicata has three histone deacetylases belonging to the Clr6, Hos2, and Rpd3 lineages.</title>
        <authorList>
            <person name="Nishida H."/>
            <person name="Matsumoto T."/>
            <person name="Kondo S."/>
            <person name="Hamamoto M."/>
            <person name="Yoshikawa H."/>
        </authorList>
    </citation>
    <scope>NUCLEOTIDE SEQUENCE [LARGE SCALE GENOMIC DNA]</scope>
    <source>
        <strain evidence="3 4">NRRL Y-17804</strain>
    </source>
</reference>
<feature type="domain" description="Pyridoxamine 5'-phosphate oxidase Alr4036 family FMN-binding" evidence="2">
    <location>
        <begin position="18"/>
        <end position="131"/>
    </location>
</feature>
<dbReference type="OMA" id="LAWWIEG"/>
<reference evidence="3 4" key="1">
    <citation type="journal article" date="2011" name="J. Gen. Appl. Microbiol.">
        <title>Draft genome sequencing of the enigmatic yeast Saitoella complicata.</title>
        <authorList>
            <person name="Nishida H."/>
            <person name="Hamamoto M."/>
            <person name="Sugiyama J."/>
        </authorList>
    </citation>
    <scope>NUCLEOTIDE SEQUENCE [LARGE SCALE GENOMIC DNA]</scope>
    <source>
        <strain evidence="3 4">NRRL Y-17804</strain>
    </source>
</reference>
<proteinExistence type="predicted"/>
<dbReference type="Proteomes" id="UP000033140">
    <property type="component" value="Unassembled WGS sequence"/>
</dbReference>